<dbReference type="EMBL" id="UYRR01034835">
    <property type="protein sequence ID" value="VDK62413.1"/>
    <property type="molecule type" value="Genomic_DNA"/>
</dbReference>
<feature type="compositionally biased region" description="Low complexity" evidence="1">
    <location>
        <begin position="61"/>
        <end position="77"/>
    </location>
</feature>
<feature type="region of interest" description="Disordered" evidence="1">
    <location>
        <begin position="1"/>
        <end position="30"/>
    </location>
</feature>
<dbReference type="AlphaFoldDB" id="A0A0M3KC79"/>
<accession>A0A0M3KC79</accession>
<sequence>MLKFQDPVYGSAEQSDDWINANPLDRTDDTADRAVFIQPLAPRASKYDNSHFLNAELAKLEQNGQQQKQQALDQQNGHQSLEMPSGEEQILDRRRKDSRASAEIRPSLSSGESRPKSYEEGAGDEENADSDGANQQILTKQGVSRPKSTSADESDREGDSENLQQTGTDHMTASKETASTEYQSEMNASDNDNITTVELSPQTEVMFRSEETNETDSLRNLTSLSTTTPLRQVIIKFDSQERQALDHRARSIAAVAEDQQKTVTEPEYSLQLDSKLAAAAAVNSSEESDNYASVSTSSVTSSYSHLSSGAELNSEEELLNLSSSSNETSLEESARNCSSTAGSGEPCSFEEASSEQSEALFANLNQRVSSSEHQKEMPLNPKSGVIFANGTSAEKVGRIVIAAPDFPIFDAAHEGKPAAGPIDVNELRWESLGSLNDSEIQVERDCKENSKTGATECLERLRNVSCLPADSSLESSTSLESEASALAEYASEQRINLVKCPESMDLTILAETNYTFDLCRKYKIINGMAYDIVEFPCRQMVFNETANATLSELRSTGIFEGQTVEPEVITSYALTNETTPTALEQEGVETTTESTTGVLAEWNFTF</sequence>
<evidence type="ECO:0000256" key="1">
    <source>
        <dbReference type="SAM" id="MobiDB-lite"/>
    </source>
</evidence>
<reference evidence="2 3" key="2">
    <citation type="submission" date="2018-11" db="EMBL/GenBank/DDBJ databases">
        <authorList>
            <consortium name="Pathogen Informatics"/>
        </authorList>
    </citation>
    <scope>NUCLEOTIDE SEQUENCE [LARGE SCALE GENOMIC DNA]</scope>
</reference>
<reference evidence="4" key="1">
    <citation type="submission" date="2017-02" db="UniProtKB">
        <authorList>
            <consortium name="WormBaseParasite"/>
        </authorList>
    </citation>
    <scope>IDENTIFICATION</scope>
</reference>
<gene>
    <name evidence="2" type="ORF">ASIM_LOCUS17977</name>
</gene>
<organism evidence="4">
    <name type="scientific">Anisakis simplex</name>
    <name type="common">Herring worm</name>
    <dbReference type="NCBI Taxonomy" id="6269"/>
    <lineage>
        <taxon>Eukaryota</taxon>
        <taxon>Metazoa</taxon>
        <taxon>Ecdysozoa</taxon>
        <taxon>Nematoda</taxon>
        <taxon>Chromadorea</taxon>
        <taxon>Rhabditida</taxon>
        <taxon>Spirurina</taxon>
        <taxon>Ascaridomorpha</taxon>
        <taxon>Ascaridoidea</taxon>
        <taxon>Anisakidae</taxon>
        <taxon>Anisakis</taxon>
        <taxon>Anisakis simplex complex</taxon>
    </lineage>
</organism>
<dbReference type="WBParaSite" id="ASIM_0001857801-mRNA-1">
    <property type="protein sequence ID" value="ASIM_0001857801-mRNA-1"/>
    <property type="gene ID" value="ASIM_0001857801"/>
</dbReference>
<dbReference type="Proteomes" id="UP000267096">
    <property type="component" value="Unassembled WGS sequence"/>
</dbReference>
<feature type="compositionally biased region" description="Basic and acidic residues" evidence="1">
    <location>
        <begin position="90"/>
        <end position="102"/>
    </location>
</feature>
<evidence type="ECO:0000313" key="2">
    <source>
        <dbReference type="EMBL" id="VDK62413.1"/>
    </source>
</evidence>
<feature type="compositionally biased region" description="Polar residues" evidence="1">
    <location>
        <begin position="132"/>
        <end position="151"/>
    </location>
</feature>
<feature type="compositionally biased region" description="Polar residues" evidence="1">
    <location>
        <begin position="161"/>
        <end position="195"/>
    </location>
</feature>
<feature type="region of interest" description="Disordered" evidence="1">
    <location>
        <begin position="61"/>
        <end position="195"/>
    </location>
</feature>
<protein>
    <submittedName>
        <fullName evidence="4">Serine-rich adhesin for platelets</fullName>
    </submittedName>
</protein>
<feature type="region of interest" description="Disordered" evidence="1">
    <location>
        <begin position="314"/>
        <end position="354"/>
    </location>
</feature>
<evidence type="ECO:0000313" key="4">
    <source>
        <dbReference type="WBParaSite" id="ASIM_0001857801-mRNA-1"/>
    </source>
</evidence>
<name>A0A0M3KC79_ANISI</name>
<keyword evidence="3" id="KW-1185">Reference proteome</keyword>
<feature type="compositionally biased region" description="Low complexity" evidence="1">
    <location>
        <begin position="319"/>
        <end position="328"/>
    </location>
</feature>
<proteinExistence type="predicted"/>
<evidence type="ECO:0000313" key="3">
    <source>
        <dbReference type="Proteomes" id="UP000267096"/>
    </source>
</evidence>